<proteinExistence type="predicted"/>
<reference evidence="1" key="1">
    <citation type="submission" date="2018-05" db="EMBL/GenBank/DDBJ databases">
        <title>Draft genome of Mucuna pruriens seed.</title>
        <authorList>
            <person name="Nnadi N.E."/>
            <person name="Vos R."/>
            <person name="Hasami M.H."/>
            <person name="Devisetty U.K."/>
            <person name="Aguiy J.C."/>
        </authorList>
    </citation>
    <scope>NUCLEOTIDE SEQUENCE [LARGE SCALE GENOMIC DNA]</scope>
    <source>
        <strain evidence="1">JCA_2017</strain>
    </source>
</reference>
<comment type="caution">
    <text evidence="1">The sequence shown here is derived from an EMBL/GenBank/DDBJ whole genome shotgun (WGS) entry which is preliminary data.</text>
</comment>
<dbReference type="AlphaFoldDB" id="A0A371H937"/>
<feature type="non-terminal residue" evidence="1">
    <location>
        <position position="1"/>
    </location>
</feature>
<name>A0A371H937_MUCPR</name>
<dbReference type="EMBL" id="QJKJ01003273">
    <property type="protein sequence ID" value="RDX99256.1"/>
    <property type="molecule type" value="Genomic_DNA"/>
</dbReference>
<sequence>MPSCKNDANRDTTSGTYHLEKQILGDVQDIRTRSTFKNQAQVALLFELEPKSIDDAFLDEGLIHIKQVDDGIYIHQTNINEQLAGIFTKPLPKDKLIHIQELLELLLKPHPTFTMAQNLDLLKTSIEYKIENLEDLVVYSKYFFDILALVKIGLDLTIDLNTCGILPFFNHEQKPESLDASGFLVLWITLGSFGRHPSLDALQINMHIVSLGSAYGDRHRFVHYHTEKLRNRYLIMVRIQMDPSSTTITMVDGGGSPPVA</sequence>
<dbReference type="Proteomes" id="UP000257109">
    <property type="component" value="Unassembled WGS sequence"/>
</dbReference>
<protein>
    <submittedName>
        <fullName evidence="1">Uncharacterized protein</fullName>
    </submittedName>
</protein>
<accession>A0A371H937</accession>
<evidence type="ECO:0000313" key="1">
    <source>
        <dbReference type="EMBL" id="RDX99256.1"/>
    </source>
</evidence>
<organism evidence="1 2">
    <name type="scientific">Mucuna pruriens</name>
    <name type="common">Velvet bean</name>
    <name type="synonym">Dolichos pruriens</name>
    <dbReference type="NCBI Taxonomy" id="157652"/>
    <lineage>
        <taxon>Eukaryota</taxon>
        <taxon>Viridiplantae</taxon>
        <taxon>Streptophyta</taxon>
        <taxon>Embryophyta</taxon>
        <taxon>Tracheophyta</taxon>
        <taxon>Spermatophyta</taxon>
        <taxon>Magnoliopsida</taxon>
        <taxon>eudicotyledons</taxon>
        <taxon>Gunneridae</taxon>
        <taxon>Pentapetalae</taxon>
        <taxon>rosids</taxon>
        <taxon>fabids</taxon>
        <taxon>Fabales</taxon>
        <taxon>Fabaceae</taxon>
        <taxon>Papilionoideae</taxon>
        <taxon>50 kb inversion clade</taxon>
        <taxon>NPAAA clade</taxon>
        <taxon>indigoferoid/millettioid clade</taxon>
        <taxon>Phaseoleae</taxon>
        <taxon>Mucuna</taxon>
    </lineage>
</organism>
<keyword evidence="2" id="KW-1185">Reference proteome</keyword>
<evidence type="ECO:0000313" key="2">
    <source>
        <dbReference type="Proteomes" id="UP000257109"/>
    </source>
</evidence>
<gene>
    <name evidence="1" type="ORF">CR513_17708</name>
</gene>